<keyword evidence="2" id="KW-0472">Membrane</keyword>
<accession>A0AA39WT28</accession>
<keyword evidence="2" id="KW-0812">Transmembrane</keyword>
<dbReference type="EMBL" id="JAUJDW010000167">
    <property type="protein sequence ID" value="KAK0621077.1"/>
    <property type="molecule type" value="Genomic_DNA"/>
</dbReference>
<evidence type="ECO:0000313" key="4">
    <source>
        <dbReference type="Proteomes" id="UP001175001"/>
    </source>
</evidence>
<dbReference type="Proteomes" id="UP001175001">
    <property type="component" value="Unassembled WGS sequence"/>
</dbReference>
<sequence>MSHTNATPTSGSEPRKEVLSLAARPLFASQGSSSSLLFVDETAPKNQVERRKIRAHVSLNTHEAKRRQGLRGQREGGRRRSSGENATVENPLLDAPFANADPFDSLPVKKFPGMHDLIGYYLDHYPGVTPFADDQLLRNQSTKVVAKRCNTQWNLITSHNTCLLLFLSEILRLRCSMNPYPKWLTDYFRAHHQTLISIRENLPIHNAANKPSSGYIFGVLGMGSGQAVFLNHRDSAISHLNGARKLVSLRGGMDTVHGFARRVIVWAELYVCAAFQLQPTLAPLPSPWLPLIVTTTTTTTTSSSPSPFPASFSALISATHARTAAHLTPRPLGKSSQSAGHDDDDEDAAQTRRRSGEMTISRIFSALTLVSAATTEAWQAVLQQQQPGASGSSDDTKYAAAATTTTTTMRETVAAVLDDAAHALLIEVARLRRDNDNDDDGVGEDGGGGEEVVVVPVVMEQHGPRRWGSDDGGDGEDDAARRWARAVMLHAAHTYLWAQLSALPAHAQMNVTLLKRLRAAIESGAGVGAWVLSLEALMWALAVGWFMAERAAGKTLLGQVGEADAMLGWFEDRILALLNVEGSFRKDRAAEMISDFPATDEFRRKWHSLLLRDKFRQWR</sequence>
<dbReference type="AlphaFoldDB" id="A0AA39WT28"/>
<feature type="region of interest" description="Disordered" evidence="1">
    <location>
        <begin position="324"/>
        <end position="355"/>
    </location>
</feature>
<organism evidence="3 4">
    <name type="scientific">Lasiodiplodia hormozganensis</name>
    <dbReference type="NCBI Taxonomy" id="869390"/>
    <lineage>
        <taxon>Eukaryota</taxon>
        <taxon>Fungi</taxon>
        <taxon>Dikarya</taxon>
        <taxon>Ascomycota</taxon>
        <taxon>Pezizomycotina</taxon>
        <taxon>Dothideomycetes</taxon>
        <taxon>Dothideomycetes incertae sedis</taxon>
        <taxon>Botryosphaeriales</taxon>
        <taxon>Botryosphaeriaceae</taxon>
        <taxon>Lasiodiplodia</taxon>
    </lineage>
</organism>
<name>A0AA39WT28_9PEZI</name>
<reference evidence="3" key="1">
    <citation type="submission" date="2023-06" db="EMBL/GenBank/DDBJ databases">
        <title>Multi-omics analyses reveal the molecular pathogenesis toolkit of Lasiodiplodia hormozganensis, a cross-kingdom pathogen.</title>
        <authorList>
            <person name="Felix C."/>
            <person name="Meneses R."/>
            <person name="Goncalves M.F.M."/>
            <person name="Tilleman L."/>
            <person name="Duarte A.S."/>
            <person name="Jorrin-Novo J.V."/>
            <person name="Van De Peer Y."/>
            <person name="Deforce D."/>
            <person name="Van Nieuwerburgh F."/>
            <person name="Esteves A.C."/>
            <person name="Alves A."/>
        </authorList>
    </citation>
    <scope>NUCLEOTIDE SEQUENCE</scope>
    <source>
        <strain evidence="3">CBS 339.90</strain>
    </source>
</reference>
<keyword evidence="2" id="KW-1133">Transmembrane helix</keyword>
<keyword evidence="4" id="KW-1185">Reference proteome</keyword>
<evidence type="ECO:0000256" key="2">
    <source>
        <dbReference type="SAM" id="Phobius"/>
    </source>
</evidence>
<proteinExistence type="predicted"/>
<feature type="transmembrane region" description="Helical" evidence="2">
    <location>
        <begin position="527"/>
        <end position="548"/>
    </location>
</feature>
<gene>
    <name evidence="3" type="ORF">DIS24_g11470</name>
</gene>
<evidence type="ECO:0000256" key="1">
    <source>
        <dbReference type="SAM" id="MobiDB-lite"/>
    </source>
</evidence>
<feature type="compositionally biased region" description="Basic and acidic residues" evidence="1">
    <location>
        <begin position="72"/>
        <end position="82"/>
    </location>
</feature>
<feature type="region of interest" description="Disordered" evidence="1">
    <location>
        <begin position="58"/>
        <end position="91"/>
    </location>
</feature>
<comment type="caution">
    <text evidence="3">The sequence shown here is derived from an EMBL/GenBank/DDBJ whole genome shotgun (WGS) entry which is preliminary data.</text>
</comment>
<protein>
    <submittedName>
        <fullName evidence="3">Uncharacterized protein</fullName>
    </submittedName>
</protein>
<evidence type="ECO:0000313" key="3">
    <source>
        <dbReference type="EMBL" id="KAK0621077.1"/>
    </source>
</evidence>